<dbReference type="Gene3D" id="3.10.129.10">
    <property type="entry name" value="Hotdog Thioesterase"/>
    <property type="match status" value="1"/>
</dbReference>
<evidence type="ECO:0000313" key="2">
    <source>
        <dbReference type="Proteomes" id="UP000094385"/>
    </source>
</evidence>
<name>A0A1E3Q927_LIPST</name>
<keyword evidence="2" id="KW-1185">Reference proteome</keyword>
<evidence type="ECO:0000313" key="1">
    <source>
        <dbReference type="EMBL" id="ODQ73984.1"/>
    </source>
</evidence>
<reference evidence="1 2" key="1">
    <citation type="journal article" date="2016" name="Proc. Natl. Acad. Sci. U.S.A.">
        <title>Comparative genomics of biotechnologically important yeasts.</title>
        <authorList>
            <person name="Riley R."/>
            <person name="Haridas S."/>
            <person name="Wolfe K.H."/>
            <person name="Lopes M.R."/>
            <person name="Hittinger C.T."/>
            <person name="Goeker M."/>
            <person name="Salamov A.A."/>
            <person name="Wisecaver J.H."/>
            <person name="Long T.M."/>
            <person name="Calvey C.H."/>
            <person name="Aerts A.L."/>
            <person name="Barry K.W."/>
            <person name="Choi C."/>
            <person name="Clum A."/>
            <person name="Coughlan A.Y."/>
            <person name="Deshpande S."/>
            <person name="Douglass A.P."/>
            <person name="Hanson S.J."/>
            <person name="Klenk H.-P."/>
            <person name="LaButti K.M."/>
            <person name="Lapidus A."/>
            <person name="Lindquist E.A."/>
            <person name="Lipzen A.M."/>
            <person name="Meier-Kolthoff J.P."/>
            <person name="Ohm R.A."/>
            <person name="Otillar R.P."/>
            <person name="Pangilinan J.L."/>
            <person name="Peng Y."/>
            <person name="Rokas A."/>
            <person name="Rosa C.A."/>
            <person name="Scheuner C."/>
            <person name="Sibirny A.A."/>
            <person name="Slot J.C."/>
            <person name="Stielow J.B."/>
            <person name="Sun H."/>
            <person name="Kurtzman C.P."/>
            <person name="Blackwell M."/>
            <person name="Grigoriev I.V."/>
            <person name="Jeffries T.W."/>
        </authorList>
    </citation>
    <scope>NUCLEOTIDE SEQUENCE [LARGE SCALE GENOMIC DNA]</scope>
    <source>
        <strain evidence="1 2">NRRL Y-11557</strain>
    </source>
</reference>
<feature type="non-terminal residue" evidence="1">
    <location>
        <position position="72"/>
    </location>
</feature>
<dbReference type="AlphaFoldDB" id="A0A1E3Q927"/>
<feature type="non-terminal residue" evidence="1">
    <location>
        <position position="1"/>
    </location>
</feature>
<protein>
    <submittedName>
        <fullName evidence="1">Uncharacterized protein</fullName>
    </submittedName>
</protein>
<sequence length="72" mass="7991">YSTGVSTDLNVTYISPGGKVGTYHSDPFRCHKLGRSLAFNSVEFFKSHKYELFARGTHTKYIAAAMKDASNL</sequence>
<accession>A0A1E3Q927</accession>
<proteinExistence type="predicted"/>
<dbReference type="EMBL" id="KV454293">
    <property type="protein sequence ID" value="ODQ73984.1"/>
    <property type="molecule type" value="Genomic_DNA"/>
</dbReference>
<dbReference type="STRING" id="675824.A0A1E3Q927"/>
<dbReference type="OrthoDB" id="46529at2759"/>
<dbReference type="Proteomes" id="UP000094385">
    <property type="component" value="Unassembled WGS sequence"/>
</dbReference>
<organism evidence="1 2">
    <name type="scientific">Lipomyces starkeyi NRRL Y-11557</name>
    <dbReference type="NCBI Taxonomy" id="675824"/>
    <lineage>
        <taxon>Eukaryota</taxon>
        <taxon>Fungi</taxon>
        <taxon>Dikarya</taxon>
        <taxon>Ascomycota</taxon>
        <taxon>Saccharomycotina</taxon>
        <taxon>Lipomycetes</taxon>
        <taxon>Lipomycetales</taxon>
        <taxon>Lipomycetaceae</taxon>
        <taxon>Lipomyces</taxon>
    </lineage>
</organism>
<gene>
    <name evidence="1" type="ORF">LIPSTDRAFT_38857</name>
</gene>